<dbReference type="Pfam" id="PF21130">
    <property type="entry name" value="YgfZ_barrel"/>
    <property type="match status" value="1"/>
</dbReference>
<keyword evidence="3" id="KW-1185">Reference proteome</keyword>
<dbReference type="OrthoDB" id="9796287at2"/>
<dbReference type="Gene3D" id="2.40.30.160">
    <property type="match status" value="1"/>
</dbReference>
<protein>
    <recommendedName>
        <fullName evidence="1">tRNA-modifying protein YgfZ-like beta-barrel domain-containing protein</fullName>
    </recommendedName>
</protein>
<dbReference type="PANTHER" id="PTHR22602:SF0">
    <property type="entry name" value="TRANSFERASE CAF17, MITOCHONDRIAL-RELATED"/>
    <property type="match status" value="1"/>
</dbReference>
<evidence type="ECO:0000313" key="3">
    <source>
        <dbReference type="Proteomes" id="UP000286976"/>
    </source>
</evidence>
<dbReference type="PANTHER" id="PTHR22602">
    <property type="entry name" value="TRANSFERASE CAF17, MITOCHONDRIAL-RELATED"/>
    <property type="match status" value="1"/>
</dbReference>
<evidence type="ECO:0000259" key="1">
    <source>
        <dbReference type="Pfam" id="PF21130"/>
    </source>
</evidence>
<name>A0A432XA00_9GAMM</name>
<reference evidence="2 3" key="1">
    <citation type="journal article" date="2011" name="Front. Microbiol.">
        <title>Genomic signatures of strain selection and enhancement in Bacillus atrophaeus var. globigii, a historical biowarfare simulant.</title>
        <authorList>
            <person name="Gibbons H.S."/>
            <person name="Broomall S.M."/>
            <person name="McNew L.A."/>
            <person name="Daligault H."/>
            <person name="Chapman C."/>
            <person name="Bruce D."/>
            <person name="Karavis M."/>
            <person name="Krepps M."/>
            <person name="McGregor P.A."/>
            <person name="Hong C."/>
            <person name="Park K.H."/>
            <person name="Akmal A."/>
            <person name="Feldman A."/>
            <person name="Lin J.S."/>
            <person name="Chang W.E."/>
            <person name="Higgs B.W."/>
            <person name="Demirev P."/>
            <person name="Lindquist J."/>
            <person name="Liem A."/>
            <person name="Fochler E."/>
            <person name="Read T.D."/>
            <person name="Tapia R."/>
            <person name="Johnson S."/>
            <person name="Bishop-Lilly K.A."/>
            <person name="Detter C."/>
            <person name="Han C."/>
            <person name="Sozhamannan S."/>
            <person name="Rosenzweig C.N."/>
            <person name="Skowronski E.W."/>
        </authorList>
    </citation>
    <scope>NUCLEOTIDE SEQUENCE [LARGE SCALE GENOMIC DNA]</scope>
    <source>
        <strain evidence="2 3">AIT1</strain>
    </source>
</reference>
<dbReference type="NCBIfam" id="TIGR03317">
    <property type="entry name" value="ygfZ_signature"/>
    <property type="match status" value="1"/>
</dbReference>
<dbReference type="Gene3D" id="3.30.70.1630">
    <property type="match status" value="1"/>
</dbReference>
<dbReference type="EMBL" id="PIPQ01000001">
    <property type="protein sequence ID" value="RUO44243.1"/>
    <property type="molecule type" value="Genomic_DNA"/>
</dbReference>
<accession>A0A432XA00</accession>
<dbReference type="InterPro" id="IPR017703">
    <property type="entry name" value="YgfZ/GCV_T_CS"/>
</dbReference>
<organism evidence="2 3">
    <name type="scientific">Aliidiomarina taiwanensis</name>
    <dbReference type="NCBI Taxonomy" id="946228"/>
    <lineage>
        <taxon>Bacteria</taxon>
        <taxon>Pseudomonadati</taxon>
        <taxon>Pseudomonadota</taxon>
        <taxon>Gammaproteobacteria</taxon>
        <taxon>Alteromonadales</taxon>
        <taxon>Idiomarinaceae</taxon>
        <taxon>Aliidiomarina</taxon>
    </lineage>
</organism>
<dbReference type="SUPFAM" id="SSF103025">
    <property type="entry name" value="Folate-binding domain"/>
    <property type="match status" value="1"/>
</dbReference>
<sequence length="301" mass="33687">MSTLQFNQQAHATPRYIQVESLGVIEVSGDDTQSFLQGQLTCDVKQASWQQWLPGGYCSPQGKLWATFRLLGDANRMLLFMAKESVEMTLAQLKKFGVFSKVSITDVSDQQPFFAYWGKGAADTFALSTERQALQNKQQHCLRLSGNLVLIHGPLATADTQLMPDTWWHAAQFELGWVDVPASMADVHIPQMLNLDQHEGINFQKGCYLGQEVVARMHYKGQNKRITHKLMGQSETLPEVGARLEKKVSENWRRSGAVLSSVRYDDGVVALYAVGPTDLASTDLFRIQGQDDSQFTLCPEQ</sequence>
<dbReference type="RefSeq" id="WP_126756645.1">
    <property type="nucleotide sequence ID" value="NZ_PIPQ01000001.1"/>
</dbReference>
<dbReference type="InterPro" id="IPR045179">
    <property type="entry name" value="YgfZ/GcvT"/>
</dbReference>
<feature type="domain" description="tRNA-modifying protein YgfZ-like beta-barrel" evidence="1">
    <location>
        <begin position="223"/>
        <end position="289"/>
    </location>
</feature>
<proteinExistence type="predicted"/>
<dbReference type="AlphaFoldDB" id="A0A432XA00"/>
<dbReference type="Gene3D" id="3.30.70.1400">
    <property type="entry name" value="Aminomethyltransferase beta-barrel domains"/>
    <property type="match status" value="1"/>
</dbReference>
<evidence type="ECO:0000313" key="2">
    <source>
        <dbReference type="EMBL" id="RUO44243.1"/>
    </source>
</evidence>
<comment type="caution">
    <text evidence="2">The sequence shown here is derived from an EMBL/GenBank/DDBJ whole genome shotgun (WGS) entry which is preliminary data.</text>
</comment>
<dbReference type="GO" id="GO:0016226">
    <property type="term" value="P:iron-sulfur cluster assembly"/>
    <property type="evidence" value="ECO:0007669"/>
    <property type="project" value="TreeGrafter"/>
</dbReference>
<dbReference type="InterPro" id="IPR048451">
    <property type="entry name" value="YgfZ_barrel"/>
</dbReference>
<dbReference type="SUPFAM" id="SSF101790">
    <property type="entry name" value="Aminomethyltransferase beta-barrel domain"/>
    <property type="match status" value="1"/>
</dbReference>
<gene>
    <name evidence="2" type="ORF">CWE15_03485</name>
</gene>
<dbReference type="Proteomes" id="UP000286976">
    <property type="component" value="Unassembled WGS sequence"/>
</dbReference>
<dbReference type="InterPro" id="IPR029043">
    <property type="entry name" value="GcvT/YgfZ_C"/>
</dbReference>